<proteinExistence type="predicted"/>
<gene>
    <name evidence="1" type="ORF">PZE19_00755</name>
</gene>
<comment type="caution">
    <text evidence="1">The sequence shown here is derived from an EMBL/GenBank/DDBJ whole genome shotgun (WGS) entry which is preliminary data.</text>
</comment>
<reference evidence="1 2" key="1">
    <citation type="submission" date="2023-03" db="EMBL/GenBank/DDBJ databases">
        <title>Paludisphaera mucosa sp. nov. a novel planctomycete from northern fen.</title>
        <authorList>
            <person name="Ivanova A."/>
        </authorList>
    </citation>
    <scope>NUCLEOTIDE SEQUENCE [LARGE SCALE GENOMIC DNA]</scope>
    <source>
        <strain evidence="1 2">Pla2</strain>
    </source>
</reference>
<organism evidence="1 2">
    <name type="scientific">Paludisphaera mucosa</name>
    <dbReference type="NCBI Taxonomy" id="3030827"/>
    <lineage>
        <taxon>Bacteria</taxon>
        <taxon>Pseudomonadati</taxon>
        <taxon>Planctomycetota</taxon>
        <taxon>Planctomycetia</taxon>
        <taxon>Isosphaerales</taxon>
        <taxon>Isosphaeraceae</taxon>
        <taxon>Paludisphaera</taxon>
    </lineage>
</organism>
<evidence type="ECO:0000313" key="1">
    <source>
        <dbReference type="EMBL" id="MDG3002304.1"/>
    </source>
</evidence>
<keyword evidence="2" id="KW-1185">Reference proteome</keyword>
<accession>A0ABT6F426</accession>
<dbReference type="RefSeq" id="WP_277858668.1">
    <property type="nucleotide sequence ID" value="NZ_JARRAG010000001.1"/>
</dbReference>
<dbReference type="EMBL" id="JARRAG010000001">
    <property type="protein sequence ID" value="MDG3002304.1"/>
    <property type="molecule type" value="Genomic_DNA"/>
</dbReference>
<protein>
    <submittedName>
        <fullName evidence="1">Uncharacterized protein</fullName>
    </submittedName>
</protein>
<dbReference type="Proteomes" id="UP001216907">
    <property type="component" value="Unassembled WGS sequence"/>
</dbReference>
<name>A0ABT6F426_9BACT</name>
<evidence type="ECO:0000313" key="2">
    <source>
        <dbReference type="Proteomes" id="UP001216907"/>
    </source>
</evidence>
<sequence length="89" mass="9825">MDEFLLSLVAAGNTFNPSLIALRAKGYSLRIEVVDDGGSNLWCASKDGRRFAGYSPPELLGLVALWEHLGDDWNRQTPDILSELFDDPS</sequence>